<feature type="compositionally biased region" description="Basic and acidic residues" evidence="1">
    <location>
        <begin position="189"/>
        <end position="206"/>
    </location>
</feature>
<feature type="region of interest" description="Disordered" evidence="1">
    <location>
        <begin position="165"/>
        <end position="206"/>
    </location>
</feature>
<proteinExistence type="predicted"/>
<comment type="caution">
    <text evidence="2">The sequence shown here is derived from an EMBL/GenBank/DDBJ whole genome shotgun (WGS) entry which is preliminary data.</text>
</comment>
<name>A0A9P6AID0_9AGAM</name>
<reference evidence="2" key="1">
    <citation type="journal article" date="2020" name="Nat. Commun.">
        <title>Large-scale genome sequencing of mycorrhizal fungi provides insights into the early evolution of symbiotic traits.</title>
        <authorList>
            <person name="Miyauchi S."/>
            <person name="Kiss E."/>
            <person name="Kuo A."/>
            <person name="Drula E."/>
            <person name="Kohler A."/>
            <person name="Sanchez-Garcia M."/>
            <person name="Morin E."/>
            <person name="Andreopoulos B."/>
            <person name="Barry K.W."/>
            <person name="Bonito G."/>
            <person name="Buee M."/>
            <person name="Carver A."/>
            <person name="Chen C."/>
            <person name="Cichocki N."/>
            <person name="Clum A."/>
            <person name="Culley D."/>
            <person name="Crous P.W."/>
            <person name="Fauchery L."/>
            <person name="Girlanda M."/>
            <person name="Hayes R.D."/>
            <person name="Keri Z."/>
            <person name="LaButti K."/>
            <person name="Lipzen A."/>
            <person name="Lombard V."/>
            <person name="Magnuson J."/>
            <person name="Maillard F."/>
            <person name="Murat C."/>
            <person name="Nolan M."/>
            <person name="Ohm R.A."/>
            <person name="Pangilinan J."/>
            <person name="Pereira M.F."/>
            <person name="Perotto S."/>
            <person name="Peter M."/>
            <person name="Pfister S."/>
            <person name="Riley R."/>
            <person name="Sitrit Y."/>
            <person name="Stielow J.B."/>
            <person name="Szollosi G."/>
            <person name="Zifcakova L."/>
            <person name="Stursova M."/>
            <person name="Spatafora J.W."/>
            <person name="Tedersoo L."/>
            <person name="Vaario L.M."/>
            <person name="Yamada A."/>
            <person name="Yan M."/>
            <person name="Wang P."/>
            <person name="Xu J."/>
            <person name="Bruns T."/>
            <person name="Baldrian P."/>
            <person name="Vilgalys R."/>
            <person name="Dunand C."/>
            <person name="Henrissat B."/>
            <person name="Grigoriev I.V."/>
            <person name="Hibbett D."/>
            <person name="Nagy L.G."/>
            <person name="Martin F.M."/>
        </authorList>
    </citation>
    <scope>NUCLEOTIDE SEQUENCE</scope>
    <source>
        <strain evidence="2">UP504</strain>
    </source>
</reference>
<gene>
    <name evidence="2" type="ORF">BS47DRAFT_1367482</name>
</gene>
<evidence type="ECO:0000313" key="3">
    <source>
        <dbReference type="Proteomes" id="UP000886523"/>
    </source>
</evidence>
<dbReference type="Proteomes" id="UP000886523">
    <property type="component" value="Unassembled WGS sequence"/>
</dbReference>
<evidence type="ECO:0000256" key="1">
    <source>
        <dbReference type="SAM" id="MobiDB-lite"/>
    </source>
</evidence>
<sequence length="255" mass="28531">MCRYQLSLDDPCTAHTLGAFSKLAIASIEWTQPTGSMTHPPWFKLITTNLNNDNIMTIQNPQWPPDNQCGPKFMQDHAYMRSPHAMTDKMAPHTHCGGCVVISGEPLTTVPLPAQNLPDKVKNQAPHERMMHSSQYWQPPNACNDKSNTAPHTHCGGCVVPTAHPSKKTHEHQGEPTQLWDHANKHPHKSGDKIPHEQHPHEHPEDNEGPYTCCGGCMAILRSQTQTCMNPQPQDCQMKTHQARPHNTKPEILLS</sequence>
<feature type="compositionally biased region" description="Polar residues" evidence="1">
    <location>
        <begin position="229"/>
        <end position="240"/>
    </location>
</feature>
<protein>
    <submittedName>
        <fullName evidence="2">Uncharacterized protein</fullName>
    </submittedName>
</protein>
<organism evidence="2 3">
    <name type="scientific">Hydnum rufescens UP504</name>
    <dbReference type="NCBI Taxonomy" id="1448309"/>
    <lineage>
        <taxon>Eukaryota</taxon>
        <taxon>Fungi</taxon>
        <taxon>Dikarya</taxon>
        <taxon>Basidiomycota</taxon>
        <taxon>Agaricomycotina</taxon>
        <taxon>Agaricomycetes</taxon>
        <taxon>Cantharellales</taxon>
        <taxon>Hydnaceae</taxon>
        <taxon>Hydnum</taxon>
    </lineage>
</organism>
<evidence type="ECO:0000313" key="2">
    <source>
        <dbReference type="EMBL" id="KAF9506278.1"/>
    </source>
</evidence>
<dbReference type="EMBL" id="MU129117">
    <property type="protein sequence ID" value="KAF9506278.1"/>
    <property type="molecule type" value="Genomic_DNA"/>
</dbReference>
<accession>A0A9P6AID0</accession>
<feature type="region of interest" description="Disordered" evidence="1">
    <location>
        <begin position="229"/>
        <end position="255"/>
    </location>
</feature>
<keyword evidence="3" id="KW-1185">Reference proteome</keyword>
<dbReference type="AlphaFoldDB" id="A0A9P6AID0"/>